<keyword evidence="1" id="KW-1133">Transmembrane helix</keyword>
<keyword evidence="1" id="KW-0812">Transmembrane</keyword>
<dbReference type="RefSeq" id="WP_103976577.1">
    <property type="nucleotide sequence ID" value="NZ_PGLV01000001.1"/>
</dbReference>
<dbReference type="EMBL" id="PGLV01000001">
    <property type="protein sequence ID" value="POZ56452.1"/>
    <property type="molecule type" value="Genomic_DNA"/>
</dbReference>
<reference evidence="2 3" key="1">
    <citation type="submission" date="2017-11" db="EMBL/GenBank/DDBJ databases">
        <title>Genome sequence of Lysinibacillus sphaericus, a lignin-degrading bacteria isolated from municipal solid waste soil.</title>
        <authorList>
            <person name="Persinoti G.F."/>
            <person name="Paixao D.A."/>
            <person name="Bugg T.D."/>
            <person name="Squina F.M."/>
        </authorList>
    </citation>
    <scope>NUCLEOTIDE SEQUENCE [LARGE SCALE GENOMIC DNA]</scope>
    <source>
        <strain evidence="2 3">A1</strain>
    </source>
</reference>
<proteinExistence type="predicted"/>
<sequence>MKGLTKLYYVIYIFIHFVLTLLMIYDFFPELVNIIDIPHNILVSIMLFTFLLGILVGGKKKDTNKTDTFVNIASMLYLILLVLVLTILGGVSQVGISLSNPVTWLLVVLTIVGVLKKDKKSRVQDNYNN</sequence>
<dbReference type="AlphaFoldDB" id="A0A2S5D0B4"/>
<keyword evidence="1" id="KW-0472">Membrane</keyword>
<comment type="caution">
    <text evidence="2">The sequence shown here is derived from an EMBL/GenBank/DDBJ whole genome shotgun (WGS) entry which is preliminary data.</text>
</comment>
<feature type="transmembrane region" description="Helical" evidence="1">
    <location>
        <begin position="69"/>
        <end position="88"/>
    </location>
</feature>
<accession>A0A2S5D0B4</accession>
<name>A0A2S5D0B4_LYSSH</name>
<organism evidence="2 3">
    <name type="scientific">Lysinibacillus sphaericus</name>
    <name type="common">Bacillus sphaericus</name>
    <dbReference type="NCBI Taxonomy" id="1421"/>
    <lineage>
        <taxon>Bacteria</taxon>
        <taxon>Bacillati</taxon>
        <taxon>Bacillota</taxon>
        <taxon>Bacilli</taxon>
        <taxon>Bacillales</taxon>
        <taxon>Bacillaceae</taxon>
        <taxon>Lysinibacillus</taxon>
    </lineage>
</organism>
<keyword evidence="3" id="KW-1185">Reference proteome</keyword>
<dbReference type="Proteomes" id="UP000237319">
    <property type="component" value="Unassembled WGS sequence"/>
</dbReference>
<feature type="transmembrane region" description="Helical" evidence="1">
    <location>
        <begin position="94"/>
        <end position="115"/>
    </location>
</feature>
<feature type="transmembrane region" description="Helical" evidence="1">
    <location>
        <begin position="7"/>
        <end position="25"/>
    </location>
</feature>
<evidence type="ECO:0000256" key="1">
    <source>
        <dbReference type="SAM" id="Phobius"/>
    </source>
</evidence>
<feature type="transmembrane region" description="Helical" evidence="1">
    <location>
        <begin position="37"/>
        <end position="57"/>
    </location>
</feature>
<evidence type="ECO:0000313" key="3">
    <source>
        <dbReference type="Proteomes" id="UP000237319"/>
    </source>
</evidence>
<evidence type="ECO:0000313" key="2">
    <source>
        <dbReference type="EMBL" id="POZ56452.1"/>
    </source>
</evidence>
<protein>
    <submittedName>
        <fullName evidence="2">Uncharacterized protein</fullName>
    </submittedName>
</protein>
<gene>
    <name evidence="2" type="ORF">LYSIN_01235</name>
</gene>